<feature type="compositionally biased region" description="Basic and acidic residues" evidence="1">
    <location>
        <begin position="1"/>
        <end position="22"/>
    </location>
</feature>
<gene>
    <name evidence="2" type="ORF">J1C47_13330</name>
</gene>
<reference evidence="2 3" key="1">
    <citation type="submission" date="2021-03" db="EMBL/GenBank/DDBJ databases">
        <title>Whole genome sequence of Jiella sp. MQZ13P-4.</title>
        <authorList>
            <person name="Tuo L."/>
        </authorList>
    </citation>
    <scope>NUCLEOTIDE SEQUENCE [LARGE SCALE GENOMIC DNA]</scope>
    <source>
        <strain evidence="2 3">MQZ13P-4</strain>
    </source>
</reference>
<organism evidence="2 3">
    <name type="scientific">Jiella sonneratiae</name>
    <dbReference type="NCBI Taxonomy" id="2816856"/>
    <lineage>
        <taxon>Bacteria</taxon>
        <taxon>Pseudomonadati</taxon>
        <taxon>Pseudomonadota</taxon>
        <taxon>Alphaproteobacteria</taxon>
        <taxon>Hyphomicrobiales</taxon>
        <taxon>Aurantimonadaceae</taxon>
        <taxon>Jiella</taxon>
    </lineage>
</organism>
<comment type="caution">
    <text evidence="2">The sequence shown here is derived from an EMBL/GenBank/DDBJ whole genome shotgun (WGS) entry which is preliminary data.</text>
</comment>
<sequence length="68" mass="7194">MAGTSPDDRKKTQREERLERALRANLSRRKSQARARRDAGTPAGETAEPGEPGASMPEAGEGEGGGET</sequence>
<accession>A0ABS3J4L6</accession>
<evidence type="ECO:0000313" key="3">
    <source>
        <dbReference type="Proteomes" id="UP000664288"/>
    </source>
</evidence>
<name>A0ABS3J4L6_9HYPH</name>
<evidence type="ECO:0000313" key="2">
    <source>
        <dbReference type="EMBL" id="MBO0904625.1"/>
    </source>
</evidence>
<dbReference type="EMBL" id="JAFMPY010000013">
    <property type="protein sequence ID" value="MBO0904625.1"/>
    <property type="molecule type" value="Genomic_DNA"/>
</dbReference>
<evidence type="ECO:0000256" key="1">
    <source>
        <dbReference type="SAM" id="MobiDB-lite"/>
    </source>
</evidence>
<dbReference type="RefSeq" id="WP_207351265.1">
    <property type="nucleotide sequence ID" value="NZ_JAFMPY010000013.1"/>
</dbReference>
<feature type="compositionally biased region" description="Low complexity" evidence="1">
    <location>
        <begin position="47"/>
        <end position="59"/>
    </location>
</feature>
<evidence type="ECO:0008006" key="4">
    <source>
        <dbReference type="Google" id="ProtNLM"/>
    </source>
</evidence>
<protein>
    <recommendedName>
        <fullName evidence="4">DUF4169 family protein</fullName>
    </recommendedName>
</protein>
<dbReference type="Proteomes" id="UP000664288">
    <property type="component" value="Unassembled WGS sequence"/>
</dbReference>
<proteinExistence type="predicted"/>
<feature type="region of interest" description="Disordered" evidence="1">
    <location>
        <begin position="1"/>
        <end position="68"/>
    </location>
</feature>
<keyword evidence="3" id="KW-1185">Reference proteome</keyword>